<evidence type="ECO:0000256" key="1">
    <source>
        <dbReference type="ARBA" id="ARBA00004651"/>
    </source>
</evidence>
<reference evidence="8" key="2">
    <citation type="submission" date="2021-04" db="EMBL/GenBank/DDBJ databases">
        <authorList>
            <person name="Gilroy R."/>
        </authorList>
    </citation>
    <scope>NUCLEOTIDE SEQUENCE</scope>
    <source>
        <strain evidence="8">CHK169-11906</strain>
    </source>
</reference>
<proteinExistence type="predicted"/>
<feature type="transmembrane region" description="Helical" evidence="6">
    <location>
        <begin position="61"/>
        <end position="80"/>
    </location>
</feature>
<feature type="transmembrane region" description="Helical" evidence="6">
    <location>
        <begin position="344"/>
        <end position="365"/>
    </location>
</feature>
<organism evidence="8 9">
    <name type="scientific">Candidatus Alistipes avicola</name>
    <dbReference type="NCBI Taxonomy" id="2838432"/>
    <lineage>
        <taxon>Bacteria</taxon>
        <taxon>Pseudomonadati</taxon>
        <taxon>Bacteroidota</taxon>
        <taxon>Bacteroidia</taxon>
        <taxon>Bacteroidales</taxon>
        <taxon>Rikenellaceae</taxon>
        <taxon>Alistipes</taxon>
    </lineage>
</organism>
<feature type="transmembrane region" description="Helical" evidence="6">
    <location>
        <begin position="285"/>
        <end position="304"/>
    </location>
</feature>
<dbReference type="Pfam" id="PF03772">
    <property type="entry name" value="Competence"/>
    <property type="match status" value="1"/>
</dbReference>
<feature type="transmembrane region" description="Helical" evidence="6">
    <location>
        <begin position="250"/>
        <end position="273"/>
    </location>
</feature>
<evidence type="ECO:0000256" key="3">
    <source>
        <dbReference type="ARBA" id="ARBA00022692"/>
    </source>
</evidence>
<accession>A0A9D2L4L8</accession>
<feature type="transmembrane region" description="Helical" evidence="6">
    <location>
        <begin position="432"/>
        <end position="451"/>
    </location>
</feature>
<evidence type="ECO:0000259" key="7">
    <source>
        <dbReference type="Pfam" id="PF03772"/>
    </source>
</evidence>
<keyword evidence="4 6" id="KW-1133">Transmembrane helix</keyword>
<evidence type="ECO:0000313" key="8">
    <source>
        <dbReference type="EMBL" id="HJA99161.1"/>
    </source>
</evidence>
<keyword evidence="3 6" id="KW-0812">Transmembrane</keyword>
<feature type="transmembrane region" description="Helical" evidence="6">
    <location>
        <begin position="405"/>
        <end position="425"/>
    </location>
</feature>
<evidence type="ECO:0000313" key="9">
    <source>
        <dbReference type="Proteomes" id="UP000824259"/>
    </source>
</evidence>
<evidence type="ECO:0000256" key="4">
    <source>
        <dbReference type="ARBA" id="ARBA00022989"/>
    </source>
</evidence>
<name>A0A9D2L4L8_9BACT</name>
<dbReference type="AlphaFoldDB" id="A0A9D2L4L8"/>
<dbReference type="PANTHER" id="PTHR30619">
    <property type="entry name" value="DNA INTERNALIZATION/COMPETENCE PROTEIN COMEC/REC2"/>
    <property type="match status" value="1"/>
</dbReference>
<dbReference type="InterPro" id="IPR052159">
    <property type="entry name" value="Competence_DNA_uptake"/>
</dbReference>
<dbReference type="GO" id="GO:0005886">
    <property type="term" value="C:plasma membrane"/>
    <property type="evidence" value="ECO:0007669"/>
    <property type="project" value="UniProtKB-SubCell"/>
</dbReference>
<reference evidence="8" key="1">
    <citation type="journal article" date="2021" name="PeerJ">
        <title>Extensive microbial diversity within the chicken gut microbiome revealed by metagenomics and culture.</title>
        <authorList>
            <person name="Gilroy R."/>
            <person name="Ravi A."/>
            <person name="Getino M."/>
            <person name="Pursley I."/>
            <person name="Horton D.L."/>
            <person name="Alikhan N.F."/>
            <person name="Baker D."/>
            <person name="Gharbi K."/>
            <person name="Hall N."/>
            <person name="Watson M."/>
            <person name="Adriaenssens E.M."/>
            <person name="Foster-Nyarko E."/>
            <person name="Jarju S."/>
            <person name="Secka A."/>
            <person name="Antonio M."/>
            <person name="Oren A."/>
            <person name="Chaudhuri R.R."/>
            <person name="La Ragione R."/>
            <person name="Hildebrand F."/>
            <person name="Pallen M.J."/>
        </authorList>
    </citation>
    <scope>NUCLEOTIDE SEQUENCE</scope>
    <source>
        <strain evidence="8">CHK169-11906</strain>
    </source>
</reference>
<dbReference type="EMBL" id="DWYR01000016">
    <property type="protein sequence ID" value="HJA99161.1"/>
    <property type="molecule type" value="Genomic_DNA"/>
</dbReference>
<evidence type="ECO:0000256" key="5">
    <source>
        <dbReference type="ARBA" id="ARBA00023136"/>
    </source>
</evidence>
<feature type="domain" description="ComEC/Rec2-related protein" evidence="7">
    <location>
        <begin position="227"/>
        <end position="494"/>
    </location>
</feature>
<keyword evidence="2" id="KW-1003">Cell membrane</keyword>
<dbReference type="NCBIfam" id="TIGR00360">
    <property type="entry name" value="ComEC_N-term"/>
    <property type="match status" value="1"/>
</dbReference>
<feature type="transmembrane region" description="Helical" evidence="6">
    <location>
        <begin position="471"/>
        <end position="493"/>
    </location>
</feature>
<feature type="transmembrane region" description="Helical" evidence="6">
    <location>
        <begin position="21"/>
        <end position="41"/>
    </location>
</feature>
<keyword evidence="5 6" id="KW-0472">Membrane</keyword>
<dbReference type="InterPro" id="IPR004477">
    <property type="entry name" value="ComEC_N"/>
</dbReference>
<sequence>MLRINPTILRERLMRMPMVRALPALIAGILLADHYVLPLWFTGGGFLLCGIAALLTEERTAGYATLAATLLFGMTVTIWGDEPQTQTDIWGEYEVTIRETLSEQGRRSSVGAHIRAERLADSNKWLPSGGNLLIRCDSTIALSPGDNAIICGVIYPFTERSGGYGRLMTRRGYVGTLYLNKYQVLNLDTTRHGISLRRLSTGLHEGAVMRLNRLQLSPDEQAIVNAMTAGDRRTISATLRDSYSRSGTSHLLAVSGLHVGIVFMLTNLVLWWMPLLRRGHIARNILVILLIWLYAATTGFPPSVIRATLMFSILQFALATSSEYISMNTLCGTAFVMLLFRTDYLFDISFQLSFLAVGGIIAWGIPLTRLLRSRVRVLNALSATLSIGITAAVVTAPLISYTFGQVSIIGLLLNPIVVLIANLLVGACTIWMLLPLSFLQPVFSPVIGWLARLQNLLIEYGANLPHATIELRLSGLQCGFAYALFILATLFLWSIEREKSVHLPSE</sequence>
<feature type="transmembrane region" description="Helical" evidence="6">
    <location>
        <begin position="316"/>
        <end position="338"/>
    </location>
</feature>
<protein>
    <submittedName>
        <fullName evidence="8">ComEC/Rec2 family competence protein</fullName>
    </submittedName>
</protein>
<comment type="subcellular location">
    <subcellularLocation>
        <location evidence="1">Cell membrane</location>
        <topology evidence="1">Multi-pass membrane protein</topology>
    </subcellularLocation>
</comment>
<dbReference type="Proteomes" id="UP000824259">
    <property type="component" value="Unassembled WGS sequence"/>
</dbReference>
<gene>
    <name evidence="8" type="ORF">H9779_06150</name>
</gene>
<dbReference type="PANTHER" id="PTHR30619:SF1">
    <property type="entry name" value="RECOMBINATION PROTEIN 2"/>
    <property type="match status" value="1"/>
</dbReference>
<feature type="transmembrane region" description="Helical" evidence="6">
    <location>
        <begin position="377"/>
        <end position="399"/>
    </location>
</feature>
<evidence type="ECO:0000256" key="2">
    <source>
        <dbReference type="ARBA" id="ARBA00022475"/>
    </source>
</evidence>
<evidence type="ECO:0000256" key="6">
    <source>
        <dbReference type="SAM" id="Phobius"/>
    </source>
</evidence>
<comment type="caution">
    <text evidence="8">The sequence shown here is derived from an EMBL/GenBank/DDBJ whole genome shotgun (WGS) entry which is preliminary data.</text>
</comment>